<proteinExistence type="predicted"/>
<dbReference type="InterPro" id="IPR001932">
    <property type="entry name" value="PPM-type_phosphatase-like_dom"/>
</dbReference>
<feature type="domain" description="PPM-type phosphatase" evidence="2">
    <location>
        <begin position="274"/>
        <end position="531"/>
    </location>
</feature>
<gene>
    <name evidence="3" type="ORF">ICL16_10080</name>
</gene>
<keyword evidence="1" id="KW-0472">Membrane</keyword>
<feature type="transmembrane region" description="Helical" evidence="1">
    <location>
        <begin position="595"/>
        <end position="616"/>
    </location>
</feature>
<reference evidence="3" key="1">
    <citation type="submission" date="2020-09" db="EMBL/GenBank/DDBJ databases">
        <title>Iningainema tapete sp. nov. (Scytonemataceae, Cyanobacteria) from greenhouses in central Florida (USA) produces two types of nodularin with biosynthetic potential for microcystin-LR and anabaenopeptins.</title>
        <authorList>
            <person name="Berthold D.E."/>
            <person name="Lefler F.W."/>
            <person name="Huang I.-S."/>
            <person name="Abdulla H."/>
            <person name="Zimba P.V."/>
            <person name="Laughinghouse H.D. IV."/>
        </authorList>
    </citation>
    <scope>NUCLEOTIDE SEQUENCE</scope>
    <source>
        <strain evidence="3">BLCCT55</strain>
    </source>
</reference>
<dbReference type="Pfam" id="PF00481">
    <property type="entry name" value="PP2C"/>
    <property type="match status" value="1"/>
</dbReference>
<keyword evidence="4" id="KW-1185">Reference proteome</keyword>
<dbReference type="SMART" id="SM00332">
    <property type="entry name" value="PP2Cc"/>
    <property type="match status" value="1"/>
</dbReference>
<sequence length="643" mass="71512">MISTPIANVHTVYCTNPSCSNPINRLDNRLCANCQTPLIQRYVWATGAISAKIQPGELVAERYGVISPQIWLDTKPGLLPDTPEELPVEVSPYLQLYPKRLHLPQVYGFTQIAGENILLLENIPVDEKGNLYPALADAWEQATALRQVNWLWQILELWQPLSELEVAGSLLIPNNIRIQGWCVRLLEFVDTYHDVSLQDLGKCWQTWIATAKTSVAKILEQIVEQMCSPEGELTAIATQLNKLLLSTVAELPLTLEVAGATDTGTQLKQNEDNFYPSDTKNQEDPLLPKVSIVCDGIGGHEGGEVASLLAVESLKLQIRALLLEVAEQTEIVPPDLLAQQIEASLRIVNNLICSSNDEQKREGTQRMGTTVIMALQIPQKIQTNSGVQVENAHELYIANVGDSRAYWITKNYCQLLTVDDDVAGREVRLARSTYRQALQRKDAYALSCALGTKNGEFLHPEIQRFILDEDGILLLCSDGLSDDSRIEEHWQDYSIPVLTGELSLEDAVSEWIKLANQKNGYDNTSVVLTLSRVSQNSLMPISKSVPIVEIVETKQPEDTVLLEDNPVVVDVDIEASTPDPIETPAQNLNKGKQKWWVLGGFLTLVVSGAIGLLAWWQINPFAFQQICQQLPKPIQQVCSTKKM</sequence>
<dbReference type="EMBL" id="JACXAE010000039">
    <property type="protein sequence ID" value="MBD2772415.1"/>
    <property type="molecule type" value="Genomic_DNA"/>
</dbReference>
<evidence type="ECO:0000256" key="1">
    <source>
        <dbReference type="SAM" id="Phobius"/>
    </source>
</evidence>
<dbReference type="SUPFAM" id="SSF81606">
    <property type="entry name" value="PP2C-like"/>
    <property type="match status" value="1"/>
</dbReference>
<dbReference type="CDD" id="cd00143">
    <property type="entry name" value="PP2Cc"/>
    <property type="match status" value="1"/>
</dbReference>
<keyword evidence="1" id="KW-0812">Transmembrane</keyword>
<dbReference type="Gene3D" id="3.60.40.10">
    <property type="entry name" value="PPM-type phosphatase domain"/>
    <property type="match status" value="1"/>
</dbReference>
<name>A0A8J6XBS6_9CYAN</name>
<dbReference type="PROSITE" id="PS51746">
    <property type="entry name" value="PPM_2"/>
    <property type="match status" value="1"/>
</dbReference>
<organism evidence="3 4">
    <name type="scientific">Iningainema tapete BLCC-T55</name>
    <dbReference type="NCBI Taxonomy" id="2748662"/>
    <lineage>
        <taxon>Bacteria</taxon>
        <taxon>Bacillati</taxon>
        <taxon>Cyanobacteriota</taxon>
        <taxon>Cyanophyceae</taxon>
        <taxon>Nostocales</taxon>
        <taxon>Scytonemataceae</taxon>
        <taxon>Iningainema tapete</taxon>
    </lineage>
</organism>
<dbReference type="SMART" id="SM00331">
    <property type="entry name" value="PP2C_SIG"/>
    <property type="match status" value="1"/>
</dbReference>
<evidence type="ECO:0000313" key="3">
    <source>
        <dbReference type="EMBL" id="MBD2772415.1"/>
    </source>
</evidence>
<dbReference type="InterPro" id="IPR036457">
    <property type="entry name" value="PPM-type-like_dom_sf"/>
</dbReference>
<dbReference type="Proteomes" id="UP000629098">
    <property type="component" value="Unassembled WGS sequence"/>
</dbReference>
<dbReference type="AlphaFoldDB" id="A0A8J6XBS6"/>
<evidence type="ECO:0000259" key="2">
    <source>
        <dbReference type="PROSITE" id="PS51746"/>
    </source>
</evidence>
<accession>A0A8J6XBS6</accession>
<comment type="caution">
    <text evidence="3">The sequence shown here is derived from an EMBL/GenBank/DDBJ whole genome shotgun (WGS) entry which is preliminary data.</text>
</comment>
<dbReference type="RefSeq" id="WP_190826932.1">
    <property type="nucleotide sequence ID" value="NZ_CAWPPI010000039.1"/>
</dbReference>
<dbReference type="NCBIfam" id="NF045510">
    <property type="entry name" value="4Cys_prefix_kin"/>
    <property type="match status" value="1"/>
</dbReference>
<evidence type="ECO:0000313" key="4">
    <source>
        <dbReference type="Proteomes" id="UP000629098"/>
    </source>
</evidence>
<protein>
    <submittedName>
        <fullName evidence="3">Protein phosphatase 2C domain-containing protein</fullName>
    </submittedName>
</protein>
<keyword evidence="1" id="KW-1133">Transmembrane helix</keyword>